<dbReference type="PANTHER" id="PTHR40758">
    <property type="entry name" value="CONSERVED PROTEIN"/>
    <property type="match status" value="1"/>
</dbReference>
<protein>
    <submittedName>
        <fullName evidence="3">Maleylpyruvate isomerase family mycothiol-dependent enzyme</fullName>
    </submittedName>
</protein>
<dbReference type="OrthoDB" id="3671213at2"/>
<dbReference type="PANTHER" id="PTHR40758:SF1">
    <property type="entry name" value="CONSERVED PROTEIN"/>
    <property type="match status" value="1"/>
</dbReference>
<proteinExistence type="predicted"/>
<dbReference type="RefSeq" id="WP_149769821.1">
    <property type="nucleotide sequence ID" value="NZ_VDFQ02000003.1"/>
</dbReference>
<dbReference type="Proteomes" id="UP000307768">
    <property type="component" value="Unassembled WGS sequence"/>
</dbReference>
<accession>A0A5Q6RY09</accession>
<feature type="domain" description="Mycothiol-dependent maleylpyruvate isomerase metal-binding" evidence="2">
    <location>
        <begin position="30"/>
        <end position="133"/>
    </location>
</feature>
<evidence type="ECO:0000313" key="4">
    <source>
        <dbReference type="Proteomes" id="UP000307768"/>
    </source>
</evidence>
<evidence type="ECO:0000313" key="3">
    <source>
        <dbReference type="EMBL" id="KAA1422871.1"/>
    </source>
</evidence>
<keyword evidence="3" id="KW-0670">Pyruvate</keyword>
<dbReference type="GO" id="GO:0005886">
    <property type="term" value="C:plasma membrane"/>
    <property type="evidence" value="ECO:0007669"/>
    <property type="project" value="TreeGrafter"/>
</dbReference>
<evidence type="ECO:0000259" key="2">
    <source>
        <dbReference type="Pfam" id="PF11716"/>
    </source>
</evidence>
<feature type="domain" description="MDMPI C-terminal" evidence="1">
    <location>
        <begin position="148"/>
        <end position="242"/>
    </location>
</feature>
<sequence>MAPSDVEDRLPWDVYLAVLKTEVERMLEISEDLDASVPNCPGWTVRDLLEHVARVFRHKVESIRTASEPPWPVTGLDTSDVRRLLADESAVLLAELQQRGPRQVRYTWYPEDRTNGFWFRRMALEATMHRVDAEQAAGAEVGQVESAVAQDGIDEFLTVLVGGPWWDDEDETAHPVDAVVVVRTDERAWTVDLSRSEVVVTAGEHDTPDLTVEGHPHDIYLWLWGRGDATTFTVDGRKELLEEVAGRFAEAGA</sequence>
<name>A0A5Q6RY09_9ACTN</name>
<dbReference type="InterPro" id="IPR010872">
    <property type="entry name" value="MDMPI_C-term_domain"/>
</dbReference>
<comment type="caution">
    <text evidence="3">The sequence shown here is derived from an EMBL/GenBank/DDBJ whole genome shotgun (WGS) entry which is preliminary data.</text>
</comment>
<dbReference type="EMBL" id="VDFQ02000003">
    <property type="protein sequence ID" value="KAA1422871.1"/>
    <property type="molecule type" value="Genomic_DNA"/>
</dbReference>
<gene>
    <name evidence="3" type="ORF">FE697_012030</name>
</gene>
<dbReference type="AlphaFoldDB" id="A0A5Q6RY09"/>
<reference evidence="3 4" key="1">
    <citation type="submission" date="2019-09" db="EMBL/GenBank/DDBJ databases">
        <title>Mumia zhuanghuii sp. nov. isolated from the intestinal contents of plateau pika (Ochotona curzoniae) in the Qinghai-Tibet plateau of China.</title>
        <authorList>
            <person name="Tian Z."/>
        </authorList>
    </citation>
    <scope>NUCLEOTIDE SEQUENCE [LARGE SCALE GENOMIC DNA]</scope>
    <source>
        <strain evidence="4">350</strain>
    </source>
</reference>
<organism evidence="3 4">
    <name type="scientific">Mumia zhuanghuii</name>
    <dbReference type="NCBI Taxonomy" id="2585211"/>
    <lineage>
        <taxon>Bacteria</taxon>
        <taxon>Bacillati</taxon>
        <taxon>Actinomycetota</taxon>
        <taxon>Actinomycetes</taxon>
        <taxon>Propionibacteriales</taxon>
        <taxon>Nocardioidaceae</taxon>
        <taxon>Mumia</taxon>
    </lineage>
</organism>
<dbReference type="GO" id="GO:0046872">
    <property type="term" value="F:metal ion binding"/>
    <property type="evidence" value="ECO:0007669"/>
    <property type="project" value="InterPro"/>
</dbReference>
<evidence type="ECO:0000259" key="1">
    <source>
        <dbReference type="Pfam" id="PF07398"/>
    </source>
</evidence>
<dbReference type="SUPFAM" id="SSF109854">
    <property type="entry name" value="DinB/YfiT-like putative metalloenzymes"/>
    <property type="match status" value="1"/>
</dbReference>
<dbReference type="InterPro" id="IPR034660">
    <property type="entry name" value="DinB/YfiT-like"/>
</dbReference>
<keyword evidence="3" id="KW-0413">Isomerase</keyword>
<dbReference type="Pfam" id="PF11716">
    <property type="entry name" value="MDMPI_N"/>
    <property type="match status" value="1"/>
</dbReference>
<dbReference type="InterPro" id="IPR024344">
    <property type="entry name" value="MDMPI_metal-binding"/>
</dbReference>
<dbReference type="Pfam" id="PF07398">
    <property type="entry name" value="MDMPI_C"/>
    <property type="match status" value="1"/>
</dbReference>
<dbReference type="GO" id="GO:0016853">
    <property type="term" value="F:isomerase activity"/>
    <property type="evidence" value="ECO:0007669"/>
    <property type="project" value="UniProtKB-KW"/>
</dbReference>
<dbReference type="NCBIfam" id="TIGR03083">
    <property type="entry name" value="maleylpyruvate isomerase family mycothiol-dependent enzyme"/>
    <property type="match status" value="1"/>
</dbReference>
<dbReference type="InterPro" id="IPR017517">
    <property type="entry name" value="Maleyloyr_isom"/>
</dbReference>